<name>A0A086JFY4_TOXGO</name>
<keyword evidence="1" id="KW-0812">Transmembrane</keyword>
<evidence type="ECO:0000313" key="2">
    <source>
        <dbReference type="Proteomes" id="UP000028837"/>
    </source>
</evidence>
<dbReference type="EMBL" id="AHZU02001568">
    <property type="protein sequence ID" value="KFG31052.1"/>
    <property type="molecule type" value="Genomic_DNA"/>
</dbReference>
<sequence>MLRGALRNMASVSVRGLEGRIGNSRKPKMFLFVVLCILLLSAITGESYTSPWSKCNSHLEDKKSAAYHRISEAIHRAVRDRKEGPATEEDIVRLRFCLGIGYLVECIRDNPELEGHGFARSDESDRARITKLCGDGLMNAKDPPEYRTVGSLSVSEVACTQTLRKFGLHRRGGIRYDACKSYENWSVADYFPEGSYTITLIALGLAAAVLLSDSVAKLL</sequence>
<reference evidence="1 2" key="1">
    <citation type="submission" date="2014-02" db="EMBL/GenBank/DDBJ databases">
        <authorList>
            <person name="Sibley D."/>
            <person name="Venepally P."/>
            <person name="Karamycheva S."/>
            <person name="Hadjithomas M."/>
            <person name="Khan A."/>
            <person name="Brunk B."/>
            <person name="Roos D."/>
            <person name="Caler E."/>
            <person name="Lorenzi H."/>
        </authorList>
    </citation>
    <scope>NUCLEOTIDE SEQUENCE [LARGE SCALE GENOMIC DNA]</scope>
    <source>
        <strain evidence="1 2">GAB2-2007-GAL-DOM2</strain>
    </source>
</reference>
<comment type="caution">
    <text evidence="1">The sequence shown here is derived from an EMBL/GenBank/DDBJ whole genome shotgun (WGS) entry which is preliminary data.</text>
</comment>
<dbReference type="AlphaFoldDB" id="A0A086JFY4"/>
<dbReference type="OrthoDB" id="329782at2759"/>
<proteinExistence type="predicted"/>
<accession>A0A086JFY4</accession>
<keyword evidence="1" id="KW-0472">Membrane</keyword>
<organism evidence="1 2">
    <name type="scientific">Toxoplasma gondii GAB2-2007-GAL-DOM2</name>
    <dbReference type="NCBI Taxonomy" id="1130820"/>
    <lineage>
        <taxon>Eukaryota</taxon>
        <taxon>Sar</taxon>
        <taxon>Alveolata</taxon>
        <taxon>Apicomplexa</taxon>
        <taxon>Conoidasida</taxon>
        <taxon>Coccidia</taxon>
        <taxon>Eucoccidiorida</taxon>
        <taxon>Eimeriorina</taxon>
        <taxon>Sarcocystidae</taxon>
        <taxon>Toxoplasma</taxon>
    </lineage>
</organism>
<dbReference type="VEuPathDB" id="ToxoDB:TGDOM2_318550"/>
<protein>
    <submittedName>
        <fullName evidence="1">Putative transmembrane protein</fullName>
    </submittedName>
</protein>
<evidence type="ECO:0000313" key="1">
    <source>
        <dbReference type="EMBL" id="KFG31052.1"/>
    </source>
</evidence>
<dbReference type="Proteomes" id="UP000028837">
    <property type="component" value="Unassembled WGS sequence"/>
</dbReference>
<gene>
    <name evidence="1" type="ORF">TGDOM2_318550</name>
</gene>